<feature type="region of interest" description="Disordered" evidence="1">
    <location>
        <begin position="72"/>
        <end position="101"/>
    </location>
</feature>
<feature type="compositionally biased region" description="Polar residues" evidence="1">
    <location>
        <begin position="1"/>
        <end position="13"/>
    </location>
</feature>
<dbReference type="Proteomes" id="UP001497512">
    <property type="component" value="Chromosome 9"/>
</dbReference>
<feature type="region of interest" description="Disordered" evidence="1">
    <location>
        <begin position="1"/>
        <end position="30"/>
    </location>
</feature>
<dbReference type="EMBL" id="OZ019901">
    <property type="protein sequence ID" value="CAK9236446.1"/>
    <property type="molecule type" value="Genomic_DNA"/>
</dbReference>
<name>A0ABP0V216_9BRYO</name>
<accession>A0ABP0V216</accession>
<keyword evidence="3" id="KW-1185">Reference proteome</keyword>
<evidence type="ECO:0000313" key="3">
    <source>
        <dbReference type="Proteomes" id="UP001497512"/>
    </source>
</evidence>
<gene>
    <name evidence="2" type="ORF">CSSPTR1EN2_LOCUS22896</name>
</gene>
<evidence type="ECO:0000256" key="1">
    <source>
        <dbReference type="SAM" id="MobiDB-lite"/>
    </source>
</evidence>
<reference evidence="2" key="1">
    <citation type="submission" date="2024-02" db="EMBL/GenBank/DDBJ databases">
        <authorList>
            <consortium name="ELIXIR-Norway"/>
            <consortium name="Elixir Norway"/>
        </authorList>
    </citation>
    <scope>NUCLEOTIDE SEQUENCE</scope>
</reference>
<protein>
    <submittedName>
        <fullName evidence="2">Uncharacterized protein</fullName>
    </submittedName>
</protein>
<feature type="compositionally biased region" description="Low complexity" evidence="1">
    <location>
        <begin position="15"/>
        <end position="29"/>
    </location>
</feature>
<proteinExistence type="predicted"/>
<evidence type="ECO:0000313" key="2">
    <source>
        <dbReference type="EMBL" id="CAK9236446.1"/>
    </source>
</evidence>
<organism evidence="2 3">
    <name type="scientific">Sphagnum troendelagicum</name>
    <dbReference type="NCBI Taxonomy" id="128251"/>
    <lineage>
        <taxon>Eukaryota</taxon>
        <taxon>Viridiplantae</taxon>
        <taxon>Streptophyta</taxon>
        <taxon>Embryophyta</taxon>
        <taxon>Bryophyta</taxon>
        <taxon>Sphagnophytina</taxon>
        <taxon>Sphagnopsida</taxon>
        <taxon>Sphagnales</taxon>
        <taxon>Sphagnaceae</taxon>
        <taxon>Sphagnum</taxon>
    </lineage>
</organism>
<sequence length="101" mass="10767">MSGTSSASPSDATNLEGSQELLSETLQSSVLPITEREQATFSVAKDTIHSMSGGGRDWRVFSHGVADKKSEALTSSNIKLSAANQGIPEEDEAHKQKYEPS</sequence>
<feature type="compositionally biased region" description="Basic and acidic residues" evidence="1">
    <location>
        <begin position="92"/>
        <end position="101"/>
    </location>
</feature>
<feature type="compositionally biased region" description="Polar residues" evidence="1">
    <location>
        <begin position="72"/>
        <end position="84"/>
    </location>
</feature>